<gene>
    <name evidence="2" type="ORF">EV655_105211</name>
</gene>
<dbReference type="Proteomes" id="UP000295142">
    <property type="component" value="Unassembled WGS sequence"/>
</dbReference>
<accession>A0A4R2KEY4</accession>
<organism evidence="2 3">
    <name type="scientific">Rhodovulum euryhalinum</name>
    <dbReference type="NCBI Taxonomy" id="35805"/>
    <lineage>
        <taxon>Bacteria</taxon>
        <taxon>Pseudomonadati</taxon>
        <taxon>Pseudomonadota</taxon>
        <taxon>Alphaproteobacteria</taxon>
        <taxon>Rhodobacterales</taxon>
        <taxon>Paracoccaceae</taxon>
        <taxon>Rhodovulum</taxon>
    </lineage>
</organism>
<comment type="caution">
    <text evidence="2">The sequence shown here is derived from an EMBL/GenBank/DDBJ whole genome shotgun (WGS) entry which is preliminary data.</text>
</comment>
<dbReference type="OrthoDB" id="7868749at2"/>
<reference evidence="2 3" key="1">
    <citation type="submission" date="2019-03" db="EMBL/GenBank/DDBJ databases">
        <title>Genomic Encyclopedia of Type Strains, Phase IV (KMG-IV): sequencing the most valuable type-strain genomes for metagenomic binning, comparative biology and taxonomic classification.</title>
        <authorList>
            <person name="Goeker M."/>
        </authorList>
    </citation>
    <scope>NUCLEOTIDE SEQUENCE [LARGE SCALE GENOMIC DNA]</scope>
    <source>
        <strain evidence="2 3">DSM 4868</strain>
    </source>
</reference>
<protein>
    <submittedName>
        <fullName evidence="2">Uncharacterized protein</fullName>
    </submittedName>
</protein>
<name>A0A4R2KEY4_9RHOB</name>
<dbReference type="RefSeq" id="WP_132543657.1">
    <property type="nucleotide sequence ID" value="NZ_SLWW01000005.1"/>
</dbReference>
<dbReference type="EMBL" id="SLWW01000005">
    <property type="protein sequence ID" value="TCO72103.1"/>
    <property type="molecule type" value="Genomic_DNA"/>
</dbReference>
<keyword evidence="3" id="KW-1185">Reference proteome</keyword>
<dbReference type="AlphaFoldDB" id="A0A4R2KEY4"/>
<proteinExistence type="predicted"/>
<feature type="chain" id="PRO_5020473700" evidence="1">
    <location>
        <begin position="20"/>
        <end position="113"/>
    </location>
</feature>
<keyword evidence="1" id="KW-0732">Signal</keyword>
<evidence type="ECO:0000313" key="3">
    <source>
        <dbReference type="Proteomes" id="UP000295142"/>
    </source>
</evidence>
<feature type="signal peptide" evidence="1">
    <location>
        <begin position="1"/>
        <end position="19"/>
    </location>
</feature>
<evidence type="ECO:0000313" key="2">
    <source>
        <dbReference type="EMBL" id="TCO72103.1"/>
    </source>
</evidence>
<evidence type="ECO:0000256" key="1">
    <source>
        <dbReference type="SAM" id="SignalP"/>
    </source>
</evidence>
<sequence>MKGLVGLVAALAILGLAMAFTKPTDADFEAALEAQLLARIDAADPEAQADPVEAILMATCKMGREQCAQLIRALISLDYEDKVLFSRARVTLGDAQGTTCTGILTRIFCNEVR</sequence>